<dbReference type="Proteomes" id="UP000552045">
    <property type="component" value="Unassembled WGS sequence"/>
</dbReference>
<feature type="transmembrane region" description="Helical" evidence="1">
    <location>
        <begin position="189"/>
        <end position="209"/>
    </location>
</feature>
<evidence type="ECO:0000313" key="2">
    <source>
        <dbReference type="EMBL" id="NYD54207.1"/>
    </source>
</evidence>
<organism evidence="2 3">
    <name type="scientific">Microbacterium pseudoresistens</name>
    <dbReference type="NCBI Taxonomy" id="640634"/>
    <lineage>
        <taxon>Bacteria</taxon>
        <taxon>Bacillati</taxon>
        <taxon>Actinomycetota</taxon>
        <taxon>Actinomycetes</taxon>
        <taxon>Micrococcales</taxon>
        <taxon>Microbacteriaceae</taxon>
        <taxon>Microbacterium</taxon>
    </lineage>
</organism>
<feature type="transmembrane region" description="Helical" evidence="1">
    <location>
        <begin position="117"/>
        <end position="145"/>
    </location>
</feature>
<dbReference type="RefSeq" id="WP_179432337.1">
    <property type="nucleotide sequence ID" value="NZ_JACCBH010000001.1"/>
</dbReference>
<keyword evidence="1" id="KW-1133">Transmembrane helix</keyword>
<proteinExistence type="predicted"/>
<keyword evidence="3" id="KW-1185">Reference proteome</keyword>
<dbReference type="AlphaFoldDB" id="A0A7Y9EUI0"/>
<feature type="transmembrane region" description="Helical" evidence="1">
    <location>
        <begin position="91"/>
        <end position="111"/>
    </location>
</feature>
<accession>A0A7Y9EUI0</accession>
<keyword evidence="1" id="KW-0472">Membrane</keyword>
<evidence type="ECO:0000313" key="3">
    <source>
        <dbReference type="Proteomes" id="UP000552045"/>
    </source>
</evidence>
<feature type="transmembrane region" description="Helical" evidence="1">
    <location>
        <begin position="47"/>
        <end position="70"/>
    </location>
</feature>
<feature type="transmembrane region" description="Helical" evidence="1">
    <location>
        <begin position="20"/>
        <end position="41"/>
    </location>
</feature>
<gene>
    <name evidence="2" type="ORF">BKA02_001262</name>
</gene>
<keyword evidence="1" id="KW-0812">Transmembrane</keyword>
<protein>
    <submittedName>
        <fullName evidence="2">Fumarate reductase subunit D</fullName>
    </submittedName>
</protein>
<evidence type="ECO:0000256" key="1">
    <source>
        <dbReference type="SAM" id="Phobius"/>
    </source>
</evidence>
<sequence length="238" mass="24229">MSYEAAPRRIDPILLRLPAALWSALPRLVVAGALFMLALVASSGLPGGFAVLAPLIAAVLTAVPTGWAMARISTDVFDAQVASPAVRYGRALLLIGGPGATVSLTACAAMITPTMPAFSFVSIVGVVLTGVAVLVVSVALPLSTVRSEALSSILVAAFYAVARRPIPPVAVLVALGAATWASTTWAPSALVLIPAVAVVLSFAAAWTVLPAVGVRLPELAPVTSRALPTITHTTRGLR</sequence>
<comment type="caution">
    <text evidence="2">The sequence shown here is derived from an EMBL/GenBank/DDBJ whole genome shotgun (WGS) entry which is preliminary data.</text>
</comment>
<dbReference type="EMBL" id="JACCBH010000001">
    <property type="protein sequence ID" value="NYD54207.1"/>
    <property type="molecule type" value="Genomic_DNA"/>
</dbReference>
<name>A0A7Y9EUI0_9MICO</name>
<reference evidence="2 3" key="1">
    <citation type="submission" date="2020-07" db="EMBL/GenBank/DDBJ databases">
        <title>Sequencing the genomes of 1000 actinobacteria strains.</title>
        <authorList>
            <person name="Klenk H.-P."/>
        </authorList>
    </citation>
    <scope>NUCLEOTIDE SEQUENCE [LARGE SCALE GENOMIC DNA]</scope>
    <source>
        <strain evidence="2 3">DSM 22185</strain>
    </source>
</reference>